<evidence type="ECO:0000256" key="8">
    <source>
        <dbReference type="ARBA" id="ARBA00023239"/>
    </source>
</evidence>
<dbReference type="GO" id="GO:0009098">
    <property type="term" value="P:L-leucine biosynthetic process"/>
    <property type="evidence" value="ECO:0007669"/>
    <property type="project" value="UniProtKB-UniRule"/>
</dbReference>
<dbReference type="InterPro" id="IPR015928">
    <property type="entry name" value="Aconitase/3IPM_dehydase_swvl"/>
</dbReference>
<keyword evidence="7 10" id="KW-0028">Amino-acid biosynthesis</keyword>
<evidence type="ECO:0000256" key="9">
    <source>
        <dbReference type="ARBA" id="ARBA00023304"/>
    </source>
</evidence>
<organism evidence="12 13">
    <name type="scientific">Candidatus Accumulibacter phosphatis</name>
    <dbReference type="NCBI Taxonomy" id="327160"/>
    <lineage>
        <taxon>Bacteria</taxon>
        <taxon>Pseudomonadati</taxon>
        <taxon>Pseudomonadota</taxon>
        <taxon>Betaproteobacteria</taxon>
        <taxon>Candidatus Accumulibacter</taxon>
    </lineage>
</organism>
<accession>A0A080M3N6</accession>
<evidence type="ECO:0000313" key="13">
    <source>
        <dbReference type="Proteomes" id="UP000020077"/>
    </source>
</evidence>
<sequence>MDKFVCLEGLVAPLDRANVDTDAIIPKQFLKSIQRSGFGPNLFDEWRYLDAGEPGKEDSLRRLNPAFVLNQPRYQGAQILLTRQNFGCGSSREHAPWALLDFGFRALIGESFADIFFNNCFKNGILPIVLPAAEIDALFVLVEATPGCRLVVDLEQQQLRCPDGRVLSFVVDSFRRECLLNGWDDIGLTLRHADLIRAFEDKRRIEQPWLFA</sequence>
<dbReference type="Proteomes" id="UP000020077">
    <property type="component" value="Unassembled WGS sequence"/>
</dbReference>
<dbReference type="EMBL" id="JDVG02000495">
    <property type="protein sequence ID" value="KFB71764.1"/>
    <property type="molecule type" value="Genomic_DNA"/>
</dbReference>
<dbReference type="PANTHER" id="PTHR43345:SF5">
    <property type="entry name" value="3-ISOPROPYLMALATE DEHYDRATASE SMALL SUBUNIT"/>
    <property type="match status" value="1"/>
</dbReference>
<keyword evidence="9 10" id="KW-0100">Branched-chain amino acid biosynthesis</keyword>
<evidence type="ECO:0000259" key="11">
    <source>
        <dbReference type="Pfam" id="PF00694"/>
    </source>
</evidence>
<protein>
    <recommendedName>
        <fullName evidence="10">3-isopropylmalate dehydratase small subunit</fullName>
        <ecNumber evidence="10">4.2.1.33</ecNumber>
    </recommendedName>
    <alternativeName>
        <fullName evidence="10">Alpha-IPM isomerase</fullName>
        <shortName evidence="10">IPMI</shortName>
    </alternativeName>
    <alternativeName>
        <fullName evidence="10">Isopropylmalate isomerase</fullName>
    </alternativeName>
</protein>
<dbReference type="FunFam" id="3.20.19.10:FF:000003">
    <property type="entry name" value="3-isopropylmalate dehydratase small subunit"/>
    <property type="match status" value="1"/>
</dbReference>
<reference evidence="12 13" key="1">
    <citation type="submission" date="2014-02" db="EMBL/GenBank/DDBJ databases">
        <title>Expanding our view of genomic diversity in Candidatus Accumulibacter clades.</title>
        <authorList>
            <person name="Skennerton C.T."/>
            <person name="Barr J.J."/>
            <person name="Slater F.R."/>
            <person name="Bond P.L."/>
            <person name="Tyson G.W."/>
        </authorList>
    </citation>
    <scope>NUCLEOTIDE SEQUENCE [LARGE SCALE GENOMIC DNA]</scope>
    <source>
        <strain evidence="13">BA-91</strain>
    </source>
</reference>
<dbReference type="GO" id="GO:0009316">
    <property type="term" value="C:3-isopropylmalate dehydratase complex"/>
    <property type="evidence" value="ECO:0007669"/>
    <property type="project" value="InterPro"/>
</dbReference>
<comment type="catalytic activity">
    <reaction evidence="1 10">
        <text>(2R,3S)-3-isopropylmalate = (2S)-2-isopropylmalate</text>
        <dbReference type="Rhea" id="RHEA:32287"/>
        <dbReference type="ChEBI" id="CHEBI:1178"/>
        <dbReference type="ChEBI" id="CHEBI:35121"/>
        <dbReference type="EC" id="4.2.1.33"/>
    </reaction>
</comment>
<name>A0A080M3N6_9PROT</name>
<dbReference type="EC" id="4.2.1.33" evidence="10"/>
<feature type="domain" description="Aconitase A/isopropylmalate dehydratase small subunit swivel" evidence="11">
    <location>
        <begin position="1"/>
        <end position="132"/>
    </location>
</feature>
<evidence type="ECO:0000256" key="1">
    <source>
        <dbReference type="ARBA" id="ARBA00000491"/>
    </source>
</evidence>
<comment type="function">
    <text evidence="2 10">Catalyzes the isomerization between 2-isopropylmalate and 3-isopropylmalate, via the formation of 2-isopropylmaleate.</text>
</comment>
<dbReference type="NCBIfam" id="TIGR00171">
    <property type="entry name" value="leuD"/>
    <property type="match status" value="1"/>
</dbReference>
<dbReference type="InterPro" id="IPR004431">
    <property type="entry name" value="3-IsopropMal_deHydase_ssu"/>
</dbReference>
<evidence type="ECO:0000256" key="2">
    <source>
        <dbReference type="ARBA" id="ARBA00002695"/>
    </source>
</evidence>
<evidence type="ECO:0000256" key="7">
    <source>
        <dbReference type="ARBA" id="ARBA00022605"/>
    </source>
</evidence>
<evidence type="ECO:0000256" key="5">
    <source>
        <dbReference type="ARBA" id="ARBA00011271"/>
    </source>
</evidence>
<dbReference type="Pfam" id="PF00694">
    <property type="entry name" value="Aconitase_C"/>
    <property type="match status" value="1"/>
</dbReference>
<comment type="caution">
    <text evidence="12">The sequence shown here is derived from an EMBL/GenBank/DDBJ whole genome shotgun (WGS) entry which is preliminary data.</text>
</comment>
<dbReference type="HAMAP" id="MF_01031">
    <property type="entry name" value="LeuD_type1"/>
    <property type="match status" value="1"/>
</dbReference>
<dbReference type="GO" id="GO:0003861">
    <property type="term" value="F:3-isopropylmalate dehydratase activity"/>
    <property type="evidence" value="ECO:0007669"/>
    <property type="project" value="UniProtKB-UniRule"/>
</dbReference>
<dbReference type="AlphaFoldDB" id="A0A080M3N6"/>
<dbReference type="PANTHER" id="PTHR43345">
    <property type="entry name" value="3-ISOPROPYLMALATE DEHYDRATASE SMALL SUBUNIT 2-RELATED-RELATED"/>
    <property type="match status" value="1"/>
</dbReference>
<dbReference type="InterPro" id="IPR000573">
    <property type="entry name" value="AconitaseA/IPMdHydase_ssu_swvl"/>
</dbReference>
<evidence type="ECO:0000256" key="6">
    <source>
        <dbReference type="ARBA" id="ARBA00022430"/>
    </source>
</evidence>
<comment type="subunit">
    <text evidence="5 10">Heterodimer of LeuC and LeuD.</text>
</comment>
<gene>
    <name evidence="12" type="primary">leuD1</name>
    <name evidence="10" type="synonym">leuD</name>
    <name evidence="12" type="ORF">AW09_003081</name>
</gene>
<keyword evidence="6 10" id="KW-0432">Leucine biosynthesis</keyword>
<keyword evidence="8 10" id="KW-0456">Lyase</keyword>
<evidence type="ECO:0000256" key="4">
    <source>
        <dbReference type="ARBA" id="ARBA00009845"/>
    </source>
</evidence>
<dbReference type="Gene3D" id="3.20.19.10">
    <property type="entry name" value="Aconitase, domain 4"/>
    <property type="match status" value="1"/>
</dbReference>
<dbReference type="InterPro" id="IPR050075">
    <property type="entry name" value="LeuD"/>
</dbReference>
<evidence type="ECO:0000256" key="3">
    <source>
        <dbReference type="ARBA" id="ARBA00004729"/>
    </source>
</evidence>
<dbReference type="InterPro" id="IPR033940">
    <property type="entry name" value="IPMI_Swivel"/>
</dbReference>
<dbReference type="CDD" id="cd01577">
    <property type="entry name" value="IPMI_Swivel"/>
    <property type="match status" value="1"/>
</dbReference>
<comment type="similarity">
    <text evidence="4 10">Belongs to the LeuD family. LeuD type 1 subfamily.</text>
</comment>
<dbReference type="SUPFAM" id="SSF52016">
    <property type="entry name" value="LeuD/IlvD-like"/>
    <property type="match status" value="1"/>
</dbReference>
<dbReference type="UniPathway" id="UPA00048">
    <property type="reaction ID" value="UER00071"/>
</dbReference>
<proteinExistence type="inferred from homology"/>
<dbReference type="NCBIfam" id="NF002458">
    <property type="entry name" value="PRK01641.1"/>
    <property type="match status" value="1"/>
</dbReference>
<comment type="pathway">
    <text evidence="3 10">Amino-acid biosynthesis; L-leucine biosynthesis; L-leucine from 3-methyl-2-oxobutanoate: step 2/4.</text>
</comment>
<evidence type="ECO:0000313" key="12">
    <source>
        <dbReference type="EMBL" id="KFB71764.1"/>
    </source>
</evidence>
<evidence type="ECO:0000256" key="10">
    <source>
        <dbReference type="HAMAP-Rule" id="MF_01031"/>
    </source>
</evidence>